<sequence length="111" mass="11324">MPSPPAPVTESFSVQAPRLGAEREAASGDERSSRSNPARNLSAVEAEREEGAGLGPPRRRPVCPGQRPALCKGTRGACGEPDKALGRAGGCAGGARREPYFVGGVAGGRGR</sequence>
<feature type="compositionally biased region" description="Basic and acidic residues" evidence="1">
    <location>
        <begin position="20"/>
        <end position="33"/>
    </location>
</feature>
<name>G5CAC3_HETGA</name>
<proteinExistence type="predicted"/>
<dbReference type="AlphaFoldDB" id="G5CAC3"/>
<feature type="region of interest" description="Disordered" evidence="1">
    <location>
        <begin position="1"/>
        <end position="111"/>
    </location>
</feature>
<evidence type="ECO:0000313" key="3">
    <source>
        <dbReference type="Proteomes" id="UP000006813"/>
    </source>
</evidence>
<dbReference type="Proteomes" id="UP000006813">
    <property type="component" value="Unassembled WGS sequence"/>
</dbReference>
<dbReference type="EMBL" id="JH174167">
    <property type="protein sequence ID" value="EHB18484.1"/>
    <property type="molecule type" value="Genomic_DNA"/>
</dbReference>
<organism evidence="2 3">
    <name type="scientific">Heterocephalus glaber</name>
    <name type="common">Naked mole rat</name>
    <dbReference type="NCBI Taxonomy" id="10181"/>
    <lineage>
        <taxon>Eukaryota</taxon>
        <taxon>Metazoa</taxon>
        <taxon>Chordata</taxon>
        <taxon>Craniata</taxon>
        <taxon>Vertebrata</taxon>
        <taxon>Euteleostomi</taxon>
        <taxon>Mammalia</taxon>
        <taxon>Eutheria</taxon>
        <taxon>Euarchontoglires</taxon>
        <taxon>Glires</taxon>
        <taxon>Rodentia</taxon>
        <taxon>Hystricomorpha</taxon>
        <taxon>Bathyergidae</taxon>
        <taxon>Heterocephalus</taxon>
    </lineage>
</organism>
<evidence type="ECO:0000256" key="1">
    <source>
        <dbReference type="SAM" id="MobiDB-lite"/>
    </source>
</evidence>
<dbReference type="InParanoid" id="G5CAC3"/>
<reference evidence="2 3" key="1">
    <citation type="journal article" date="2011" name="Nature">
        <title>Genome sequencing reveals insights into physiology and longevity of the naked mole rat.</title>
        <authorList>
            <person name="Kim E.B."/>
            <person name="Fang X."/>
            <person name="Fushan A.A."/>
            <person name="Huang Z."/>
            <person name="Lobanov A.V."/>
            <person name="Han L."/>
            <person name="Marino S.M."/>
            <person name="Sun X."/>
            <person name="Turanov A.A."/>
            <person name="Yang P."/>
            <person name="Yim S.H."/>
            <person name="Zhao X."/>
            <person name="Kasaikina M.V."/>
            <person name="Stoletzki N."/>
            <person name="Peng C."/>
            <person name="Polak P."/>
            <person name="Xiong Z."/>
            <person name="Kiezun A."/>
            <person name="Zhu Y."/>
            <person name="Chen Y."/>
            <person name="Kryukov G.V."/>
            <person name="Zhang Q."/>
            <person name="Peshkin L."/>
            <person name="Yang L."/>
            <person name="Bronson R.T."/>
            <person name="Buffenstein R."/>
            <person name="Wang B."/>
            <person name="Han C."/>
            <person name="Li Q."/>
            <person name="Chen L."/>
            <person name="Zhao W."/>
            <person name="Sunyaev S.R."/>
            <person name="Park T.J."/>
            <person name="Zhang G."/>
            <person name="Wang J."/>
            <person name="Gladyshev V.N."/>
        </authorList>
    </citation>
    <scope>NUCLEOTIDE SEQUENCE [LARGE SCALE GENOMIC DNA]</scope>
</reference>
<gene>
    <name evidence="2" type="ORF">GW7_12754</name>
</gene>
<accession>G5CAC3</accession>
<evidence type="ECO:0000313" key="2">
    <source>
        <dbReference type="EMBL" id="EHB18484.1"/>
    </source>
</evidence>
<protein>
    <submittedName>
        <fullName evidence="2">Uncharacterized protein</fullName>
    </submittedName>
</protein>